<evidence type="ECO:0000313" key="14">
    <source>
        <dbReference type="Proteomes" id="UP001165378"/>
    </source>
</evidence>
<dbReference type="FunFam" id="3.40.640.10:FF:000001">
    <property type="entry name" value="Serine hydroxymethyltransferase"/>
    <property type="match status" value="1"/>
</dbReference>
<dbReference type="EC" id="2.1.2.1" evidence="10"/>
<evidence type="ECO:0000256" key="9">
    <source>
        <dbReference type="ARBA" id="ARBA00054606"/>
    </source>
</evidence>
<organism evidence="13 14">
    <name type="scientific">Yinghuangia soli</name>
    <dbReference type="NCBI Taxonomy" id="2908204"/>
    <lineage>
        <taxon>Bacteria</taxon>
        <taxon>Bacillati</taxon>
        <taxon>Actinomycetota</taxon>
        <taxon>Actinomycetes</taxon>
        <taxon>Kitasatosporales</taxon>
        <taxon>Streptomycetaceae</taxon>
        <taxon>Yinghuangia</taxon>
    </lineage>
</organism>
<feature type="binding site" evidence="10">
    <location>
        <position position="252"/>
    </location>
    <ligand>
        <name>(6S)-5,6,7,8-tetrahydrofolate</name>
        <dbReference type="ChEBI" id="CHEBI:57453"/>
    </ligand>
</feature>
<dbReference type="EMBL" id="JAKFHA010000023">
    <property type="protein sequence ID" value="MCF2531345.1"/>
    <property type="molecule type" value="Genomic_DNA"/>
</dbReference>
<dbReference type="InterPro" id="IPR049943">
    <property type="entry name" value="Ser_HO-MeTrfase-like"/>
</dbReference>
<dbReference type="Proteomes" id="UP001165378">
    <property type="component" value="Unassembled WGS sequence"/>
</dbReference>
<dbReference type="HAMAP" id="MF_00051">
    <property type="entry name" value="SHMT"/>
    <property type="match status" value="1"/>
</dbReference>
<comment type="subcellular location">
    <subcellularLocation>
        <location evidence="2 10">Cytoplasm</location>
    </subcellularLocation>
</comment>
<evidence type="ECO:0000256" key="7">
    <source>
        <dbReference type="ARBA" id="ARBA00022679"/>
    </source>
</evidence>
<comment type="similarity">
    <text evidence="3 10">Belongs to the SHMT family.</text>
</comment>
<dbReference type="SUPFAM" id="SSF53383">
    <property type="entry name" value="PLP-dependent transferases"/>
    <property type="match status" value="1"/>
</dbReference>
<keyword evidence="10" id="KW-0028">Amino-acid biosynthesis</keyword>
<dbReference type="GO" id="GO:0030170">
    <property type="term" value="F:pyridoxal phosphate binding"/>
    <property type="evidence" value="ECO:0007669"/>
    <property type="project" value="UniProtKB-UniRule"/>
</dbReference>
<protein>
    <recommendedName>
        <fullName evidence="10">Serine hydroxymethyltransferase</fullName>
        <shortName evidence="10">SHMT</shortName>
        <shortName evidence="10">Serine methylase</shortName>
        <ecNumber evidence="10">2.1.2.1</ecNumber>
    </recommendedName>
</protein>
<dbReference type="Gene3D" id="3.40.640.10">
    <property type="entry name" value="Type I PLP-dependent aspartate aminotransferase-like (Major domain)"/>
    <property type="match status" value="1"/>
</dbReference>
<feature type="modified residue" description="N6-(pyridoxal phosphate)lysine" evidence="10 11">
    <location>
        <position position="238"/>
    </location>
</feature>
<comment type="subunit">
    <text evidence="4 10">Homodimer.</text>
</comment>
<proteinExistence type="inferred from homology"/>
<dbReference type="GO" id="GO:0042803">
    <property type="term" value="F:protein homodimerization activity"/>
    <property type="evidence" value="ECO:0007669"/>
    <property type="project" value="UniProtKB-ARBA"/>
</dbReference>
<feature type="binding site" evidence="10">
    <location>
        <position position="129"/>
    </location>
    <ligand>
        <name>(6S)-5,6,7,8-tetrahydrofolate</name>
        <dbReference type="ChEBI" id="CHEBI:57453"/>
    </ligand>
</feature>
<accession>A0AA41U324</accession>
<comment type="caution">
    <text evidence="10">Lacks conserved residue(s) required for the propagation of feature annotation.</text>
</comment>
<dbReference type="PANTHER" id="PTHR11680">
    <property type="entry name" value="SERINE HYDROXYMETHYLTRANSFERASE"/>
    <property type="match status" value="1"/>
</dbReference>
<evidence type="ECO:0000256" key="4">
    <source>
        <dbReference type="ARBA" id="ARBA00011738"/>
    </source>
</evidence>
<keyword evidence="8 10" id="KW-0663">Pyridoxal phosphate</keyword>
<name>A0AA41U324_9ACTN</name>
<dbReference type="InterPro" id="IPR039429">
    <property type="entry name" value="SHMT-like_dom"/>
</dbReference>
<dbReference type="InterPro" id="IPR015421">
    <property type="entry name" value="PyrdxlP-dep_Trfase_major"/>
</dbReference>
<comment type="pathway">
    <text evidence="10">Amino-acid biosynthesis; glycine biosynthesis; glycine from L-serine: step 1/1.</text>
</comment>
<sequence>MGTTDAPFWGPDFSLLQRTDPDIADVVLGELARQRGGLQLIASENFTSPAVLAVLGSTLSNKYAEGYPGKRYYGGCAQVDQAEEIGIRRARDLFGAEHANLQPHSGASANLAAYAALLVPGDTVLAMSLPHGGHLTHGSRVNFSGRWFSTVAYGVRESTETIDYDQVRDLALRHRPKMVICGATAYPRLVDFALFREIADEVGAYLVVDAAHFIGLVAGGAVPSPVPYADVVTCTTHKVLRGPRGGMILCREELAERIDKAVFPFCQGGPLMHAVAAKAVALREAAQPAFAQYARQVVVNAQALATGLEAEGMRAVSGGTDTHLALLDLRGLGVSGRDAETRCERAGITLNKNAIPFDPAKPMIASGIRVGTPAVTTQGMTEGDMKEIATLVGRAVRDTDGSAAREVAAAVAELVATHPAYPYA</sequence>
<comment type="catalytic activity">
    <reaction evidence="10">
        <text>(6R)-5,10-methylene-5,6,7,8-tetrahydrofolate + glycine + H2O = (6S)-5,6,7,8-tetrahydrofolate + L-serine</text>
        <dbReference type="Rhea" id="RHEA:15481"/>
        <dbReference type="ChEBI" id="CHEBI:15377"/>
        <dbReference type="ChEBI" id="CHEBI:15636"/>
        <dbReference type="ChEBI" id="CHEBI:33384"/>
        <dbReference type="ChEBI" id="CHEBI:57305"/>
        <dbReference type="ChEBI" id="CHEBI:57453"/>
        <dbReference type="EC" id="2.1.2.1"/>
    </reaction>
</comment>
<dbReference type="GO" id="GO:0005829">
    <property type="term" value="C:cytosol"/>
    <property type="evidence" value="ECO:0007669"/>
    <property type="project" value="TreeGrafter"/>
</dbReference>
<keyword evidence="7 10" id="KW-0808">Transferase</keyword>
<evidence type="ECO:0000256" key="3">
    <source>
        <dbReference type="ARBA" id="ARBA00006376"/>
    </source>
</evidence>
<dbReference type="NCBIfam" id="NF000586">
    <property type="entry name" value="PRK00011.1"/>
    <property type="match status" value="1"/>
</dbReference>
<feature type="domain" description="Serine hydroxymethyltransferase-like" evidence="12">
    <location>
        <begin position="16"/>
        <end position="391"/>
    </location>
</feature>
<dbReference type="Gene3D" id="3.90.1150.10">
    <property type="entry name" value="Aspartate Aminotransferase, domain 1"/>
    <property type="match status" value="1"/>
</dbReference>
<dbReference type="InterPro" id="IPR015424">
    <property type="entry name" value="PyrdxlP-dep_Trfase"/>
</dbReference>
<feature type="site" description="Plays an important role in substrate specificity" evidence="10">
    <location>
        <position position="237"/>
    </location>
</feature>
<gene>
    <name evidence="10" type="primary">glyA</name>
    <name evidence="13" type="ORF">LZ495_29575</name>
</gene>
<evidence type="ECO:0000313" key="13">
    <source>
        <dbReference type="EMBL" id="MCF2531345.1"/>
    </source>
</evidence>
<comment type="function">
    <text evidence="9">Catalyzes the reversible interconversion of serine and glycine with tetrahydrofolate (THF) serving as the one-carbon carrier. This reaction serves as the major source of one-carbon groups required for the biosynthesis of purines, thymidylate, methionine, and other important biomolecules. Also exhibits THF-independent aldolase activity toward beta-hydroxyamino acids, producing glycine and aldehydes, via a retro-aldol mechanism. Thus, is able to catalyze the cleavage of L-allo-threonine.</text>
</comment>
<keyword evidence="14" id="KW-1185">Reference proteome</keyword>
<dbReference type="InterPro" id="IPR015422">
    <property type="entry name" value="PyrdxlP-dep_Trfase_small"/>
</dbReference>
<dbReference type="GO" id="GO:0035999">
    <property type="term" value="P:tetrahydrofolate interconversion"/>
    <property type="evidence" value="ECO:0007669"/>
    <property type="project" value="UniProtKB-UniRule"/>
</dbReference>
<dbReference type="AlphaFoldDB" id="A0AA41U324"/>
<dbReference type="Pfam" id="PF00464">
    <property type="entry name" value="SHMT"/>
    <property type="match status" value="1"/>
</dbReference>
<reference evidence="13" key="1">
    <citation type="submission" date="2022-01" db="EMBL/GenBank/DDBJ databases">
        <title>Genome-Based Taxonomic Classification of the Phylum Actinobacteria.</title>
        <authorList>
            <person name="Gao Y."/>
        </authorList>
    </citation>
    <scope>NUCLEOTIDE SEQUENCE</scope>
    <source>
        <strain evidence="13">KLBMP 8922</strain>
    </source>
</reference>
<dbReference type="GO" id="GO:0019264">
    <property type="term" value="P:glycine biosynthetic process from serine"/>
    <property type="evidence" value="ECO:0007669"/>
    <property type="project" value="UniProtKB-UniRule"/>
</dbReference>
<keyword evidence="5 10" id="KW-0963">Cytoplasm</keyword>
<comment type="cofactor">
    <cofactor evidence="1 10 11">
        <name>pyridoxal 5'-phosphate</name>
        <dbReference type="ChEBI" id="CHEBI:597326"/>
    </cofactor>
</comment>
<dbReference type="CDD" id="cd00378">
    <property type="entry name" value="SHMT"/>
    <property type="match status" value="1"/>
</dbReference>
<evidence type="ECO:0000256" key="1">
    <source>
        <dbReference type="ARBA" id="ARBA00001933"/>
    </source>
</evidence>
<comment type="caution">
    <text evidence="13">The sequence shown here is derived from an EMBL/GenBank/DDBJ whole genome shotgun (WGS) entry which is preliminary data.</text>
</comment>
<comment type="pathway">
    <text evidence="10">One-carbon metabolism; tetrahydrofolate interconversion.</text>
</comment>
<evidence type="ECO:0000256" key="6">
    <source>
        <dbReference type="ARBA" id="ARBA00022563"/>
    </source>
</evidence>
<feature type="binding site" evidence="10">
    <location>
        <begin position="133"/>
        <end position="135"/>
    </location>
    <ligand>
        <name>(6S)-5,6,7,8-tetrahydrofolate</name>
        <dbReference type="ChEBI" id="CHEBI:57453"/>
    </ligand>
</feature>
<dbReference type="InterPro" id="IPR001085">
    <property type="entry name" value="Ser_HO-MeTrfase"/>
</dbReference>
<dbReference type="RefSeq" id="WP_235056009.1">
    <property type="nucleotide sequence ID" value="NZ_JAKFHA010000023.1"/>
</dbReference>
<evidence type="ECO:0000259" key="12">
    <source>
        <dbReference type="Pfam" id="PF00464"/>
    </source>
</evidence>
<dbReference type="GO" id="GO:0004372">
    <property type="term" value="F:glycine hydroxymethyltransferase activity"/>
    <property type="evidence" value="ECO:0007669"/>
    <property type="project" value="UniProtKB-UniRule"/>
</dbReference>
<evidence type="ECO:0000256" key="2">
    <source>
        <dbReference type="ARBA" id="ARBA00004496"/>
    </source>
</evidence>
<dbReference type="PIRSF" id="PIRSF000412">
    <property type="entry name" value="SHMT"/>
    <property type="match status" value="1"/>
</dbReference>
<evidence type="ECO:0000256" key="11">
    <source>
        <dbReference type="PIRSR" id="PIRSR000412-50"/>
    </source>
</evidence>
<evidence type="ECO:0000256" key="5">
    <source>
        <dbReference type="ARBA" id="ARBA00022490"/>
    </source>
</evidence>
<evidence type="ECO:0000256" key="10">
    <source>
        <dbReference type="HAMAP-Rule" id="MF_00051"/>
    </source>
</evidence>
<keyword evidence="6 10" id="KW-0554">One-carbon metabolism</keyword>
<evidence type="ECO:0000256" key="8">
    <source>
        <dbReference type="ARBA" id="ARBA00022898"/>
    </source>
</evidence>
<dbReference type="PANTHER" id="PTHR11680:SF35">
    <property type="entry name" value="SERINE HYDROXYMETHYLTRANSFERASE 1"/>
    <property type="match status" value="1"/>
</dbReference>